<comment type="caution">
    <text evidence="4">The sequence shown here is derived from an EMBL/GenBank/DDBJ whole genome shotgun (WGS) entry which is preliminary data.</text>
</comment>
<dbReference type="InterPro" id="IPR029047">
    <property type="entry name" value="HSP70_peptide-bd_sf"/>
</dbReference>
<dbReference type="Gene3D" id="1.20.1270.10">
    <property type="match status" value="1"/>
</dbReference>
<protein>
    <recommendedName>
        <fullName evidence="6">Heat shock protein 70</fullName>
    </recommendedName>
</protein>
<dbReference type="FunFam" id="3.90.640.10:FF:000002">
    <property type="entry name" value="Heat shock 70 kDa"/>
    <property type="match status" value="1"/>
</dbReference>
<keyword evidence="5" id="KW-1185">Reference proteome</keyword>
<dbReference type="InterPro" id="IPR029048">
    <property type="entry name" value="HSP70_C_sf"/>
</dbReference>
<organism evidence="4 5">
    <name type="scientific">Rhynchospora tenuis</name>
    <dbReference type="NCBI Taxonomy" id="198213"/>
    <lineage>
        <taxon>Eukaryota</taxon>
        <taxon>Viridiplantae</taxon>
        <taxon>Streptophyta</taxon>
        <taxon>Embryophyta</taxon>
        <taxon>Tracheophyta</taxon>
        <taxon>Spermatophyta</taxon>
        <taxon>Magnoliopsida</taxon>
        <taxon>Liliopsida</taxon>
        <taxon>Poales</taxon>
        <taxon>Cyperaceae</taxon>
        <taxon>Cyperoideae</taxon>
        <taxon>Rhynchosporeae</taxon>
        <taxon>Rhynchospora</taxon>
    </lineage>
</organism>
<comment type="similarity">
    <text evidence="1">Belongs to the heat shock protein 70 family.</text>
</comment>
<keyword evidence="2" id="KW-0547">Nucleotide-binding</keyword>
<dbReference type="Pfam" id="PF00012">
    <property type="entry name" value="HSP70"/>
    <property type="match status" value="1"/>
</dbReference>
<keyword evidence="3" id="KW-0067">ATP-binding</keyword>
<evidence type="ECO:0000313" key="4">
    <source>
        <dbReference type="EMBL" id="KAJ3690693.1"/>
    </source>
</evidence>
<dbReference type="Gene3D" id="3.30.420.40">
    <property type="match status" value="2"/>
</dbReference>
<dbReference type="GO" id="GO:0005524">
    <property type="term" value="F:ATP binding"/>
    <property type="evidence" value="ECO:0007669"/>
    <property type="project" value="UniProtKB-KW"/>
</dbReference>
<sequence>MILVKMKEAAEAYLECTVKNAVITVPAYFNDSQRRATKDAGTIAGLNVMSIIDEPTAAAVAYGFDKIADNTKEKNVLIFYLGGGTFDVALLSIRNGKFEVKGTVGDTHLGGEDFDDRLVDHCVTEFKRKHKKDLTTNVRAMRRLRTACERAKRTLSSSSQATIEVDYLSDGIDFSIRISQARFEDLNMDLFTRCMDLIKKCLRDAKIEKGRVDVIVLVGGFTRIPKVQQLLQDFFDGKELSKGINPDEAVAYGAAVQTAKLNEQGDKGVQDLVVIDVTPLSLGVSLSQGGRMTIVVPRNTPIPTKKQVVLTTVKDNQTRMDLYIYEDERAETKYNNLLGEFVLDGIDLAPRDIPAIDVCFEIDANGILNVFAQDRSSGHKNKITINNEKGRLGIQNIKKMMKDAEKYKAYDEEYRRKHDAWNSLEKYSYRMRSILGDNNISKMLSFSAKMDIEGAIGKTISWVEQNPLPPVWESESKMNELKSICKPIDKSIKR</sequence>
<dbReference type="SUPFAM" id="SSF100920">
    <property type="entry name" value="Heat shock protein 70kD (HSP70), peptide-binding domain"/>
    <property type="match status" value="1"/>
</dbReference>
<dbReference type="EMBL" id="JAMRDG010000002">
    <property type="protein sequence ID" value="KAJ3690693.1"/>
    <property type="molecule type" value="Genomic_DNA"/>
</dbReference>
<reference evidence="4 5" key="1">
    <citation type="journal article" date="2022" name="Cell">
        <title>Repeat-based holocentromeres influence genome architecture and karyotype evolution.</title>
        <authorList>
            <person name="Hofstatter P.G."/>
            <person name="Thangavel G."/>
            <person name="Lux T."/>
            <person name="Neumann P."/>
            <person name="Vondrak T."/>
            <person name="Novak P."/>
            <person name="Zhang M."/>
            <person name="Costa L."/>
            <person name="Castellani M."/>
            <person name="Scott A."/>
            <person name="Toegelov H."/>
            <person name="Fuchs J."/>
            <person name="Mata-Sucre Y."/>
            <person name="Dias Y."/>
            <person name="Vanzela A.L.L."/>
            <person name="Huettel B."/>
            <person name="Almeida C.C.S."/>
            <person name="Simkova H."/>
            <person name="Souza G."/>
            <person name="Pedrosa-Harand A."/>
            <person name="Macas J."/>
            <person name="Mayer K.F.X."/>
            <person name="Houben A."/>
            <person name="Marques A."/>
        </authorList>
    </citation>
    <scope>NUCLEOTIDE SEQUENCE [LARGE SCALE GENOMIC DNA]</scope>
    <source>
        <strain evidence="4">RhyTen1mFocal</strain>
    </source>
</reference>
<dbReference type="SUPFAM" id="SSF53067">
    <property type="entry name" value="Actin-like ATPase domain"/>
    <property type="match status" value="2"/>
</dbReference>
<dbReference type="Gene3D" id="2.60.34.10">
    <property type="entry name" value="Substrate Binding Domain Of DNAk, Chain A, domain 1"/>
    <property type="match status" value="1"/>
</dbReference>
<evidence type="ECO:0000256" key="1">
    <source>
        <dbReference type="ARBA" id="ARBA00007381"/>
    </source>
</evidence>
<gene>
    <name evidence="4" type="ORF">LUZ61_019857</name>
</gene>
<dbReference type="InterPro" id="IPR043129">
    <property type="entry name" value="ATPase_NBD"/>
</dbReference>
<dbReference type="Proteomes" id="UP001210211">
    <property type="component" value="Unassembled WGS sequence"/>
</dbReference>
<evidence type="ECO:0000313" key="5">
    <source>
        <dbReference type="Proteomes" id="UP001210211"/>
    </source>
</evidence>
<accession>A0AAD6EN96</accession>
<dbReference type="GO" id="GO:0140662">
    <property type="term" value="F:ATP-dependent protein folding chaperone"/>
    <property type="evidence" value="ECO:0007669"/>
    <property type="project" value="InterPro"/>
</dbReference>
<dbReference type="AlphaFoldDB" id="A0AAD6EN96"/>
<name>A0AAD6EN96_9POAL</name>
<dbReference type="Gene3D" id="3.90.640.10">
    <property type="entry name" value="Actin, Chain A, domain 4"/>
    <property type="match status" value="1"/>
</dbReference>
<proteinExistence type="inferred from homology"/>
<dbReference type="PROSITE" id="PS01036">
    <property type="entry name" value="HSP70_3"/>
    <property type="match status" value="1"/>
</dbReference>
<dbReference type="InterPro" id="IPR013126">
    <property type="entry name" value="Hsp_70_fam"/>
</dbReference>
<evidence type="ECO:0000256" key="2">
    <source>
        <dbReference type="ARBA" id="ARBA00022741"/>
    </source>
</evidence>
<dbReference type="PRINTS" id="PR00301">
    <property type="entry name" value="HEATSHOCK70"/>
</dbReference>
<dbReference type="PANTHER" id="PTHR19375">
    <property type="entry name" value="HEAT SHOCK PROTEIN 70KDA"/>
    <property type="match status" value="1"/>
</dbReference>
<dbReference type="FunFam" id="3.30.420.40:FF:000545">
    <property type="entry name" value="Endoplasmic reticulum chaperone BiP"/>
    <property type="match status" value="1"/>
</dbReference>
<dbReference type="SUPFAM" id="SSF100934">
    <property type="entry name" value="Heat shock protein 70kD (HSP70), C-terminal subdomain"/>
    <property type="match status" value="1"/>
</dbReference>
<evidence type="ECO:0008006" key="6">
    <source>
        <dbReference type="Google" id="ProtNLM"/>
    </source>
</evidence>
<dbReference type="InterPro" id="IPR018181">
    <property type="entry name" value="Heat_shock_70_CS"/>
</dbReference>
<evidence type="ECO:0000256" key="3">
    <source>
        <dbReference type="ARBA" id="ARBA00022840"/>
    </source>
</evidence>
<dbReference type="FunFam" id="2.60.34.10:FF:000012">
    <property type="entry name" value="Heat shock 70 kDa protein"/>
    <property type="match status" value="1"/>
</dbReference>